<dbReference type="InterPro" id="IPR000276">
    <property type="entry name" value="GPCR_Rhodpsn"/>
</dbReference>
<keyword evidence="4" id="KW-0297">G-protein coupled receptor</keyword>
<dbReference type="PANTHER" id="PTHR10489:SF932">
    <property type="entry name" value="G-PROTEIN COUPLED RECEPTORS FAMILY 1 PROFILE DOMAIN-CONTAINING PROTEIN"/>
    <property type="match status" value="1"/>
</dbReference>
<dbReference type="GO" id="GO:0008188">
    <property type="term" value="F:neuropeptide receptor activity"/>
    <property type="evidence" value="ECO:0007669"/>
    <property type="project" value="InterPro"/>
</dbReference>
<keyword evidence="7" id="KW-0675">Receptor</keyword>
<protein>
    <recommendedName>
        <fullName evidence="11">G-protein coupled receptors family 1 profile domain-containing protein</fullName>
    </recommendedName>
</protein>
<evidence type="ECO:0000256" key="4">
    <source>
        <dbReference type="ARBA" id="ARBA00023040"/>
    </source>
</evidence>
<dbReference type="PROSITE" id="PS50262">
    <property type="entry name" value="G_PROTEIN_RECEP_F1_2"/>
    <property type="match status" value="1"/>
</dbReference>
<evidence type="ECO:0000256" key="5">
    <source>
        <dbReference type="ARBA" id="ARBA00023136"/>
    </source>
</evidence>
<comment type="subcellular location">
    <subcellularLocation>
        <location evidence="1">Membrane</location>
        <topology evidence="1">Multi-pass membrane protein</topology>
    </subcellularLocation>
</comment>
<name>A0A1A6HMD4_NEOLE</name>
<evidence type="ECO:0000313" key="13">
    <source>
        <dbReference type="Proteomes" id="UP000092124"/>
    </source>
</evidence>
<dbReference type="GO" id="GO:0016020">
    <property type="term" value="C:membrane"/>
    <property type="evidence" value="ECO:0007669"/>
    <property type="project" value="UniProtKB-SubCell"/>
</dbReference>
<evidence type="ECO:0000256" key="6">
    <source>
        <dbReference type="ARBA" id="ARBA00023157"/>
    </source>
</evidence>
<dbReference type="Gene3D" id="1.20.1070.10">
    <property type="entry name" value="Rhodopsin 7-helix transmembrane proteins"/>
    <property type="match status" value="1"/>
</dbReference>
<evidence type="ECO:0000256" key="1">
    <source>
        <dbReference type="ARBA" id="ARBA00004141"/>
    </source>
</evidence>
<evidence type="ECO:0000256" key="3">
    <source>
        <dbReference type="ARBA" id="ARBA00022989"/>
    </source>
</evidence>
<dbReference type="Pfam" id="PF00001">
    <property type="entry name" value="7tm_1"/>
    <property type="match status" value="1"/>
</dbReference>
<keyword evidence="2 10" id="KW-0812">Transmembrane</keyword>
<feature type="transmembrane region" description="Helical" evidence="10">
    <location>
        <begin position="128"/>
        <end position="148"/>
    </location>
</feature>
<organism evidence="12 13">
    <name type="scientific">Neotoma lepida</name>
    <name type="common">Desert woodrat</name>
    <dbReference type="NCBI Taxonomy" id="56216"/>
    <lineage>
        <taxon>Eukaryota</taxon>
        <taxon>Metazoa</taxon>
        <taxon>Chordata</taxon>
        <taxon>Craniata</taxon>
        <taxon>Vertebrata</taxon>
        <taxon>Euteleostomi</taxon>
        <taxon>Mammalia</taxon>
        <taxon>Eutheria</taxon>
        <taxon>Euarchontoglires</taxon>
        <taxon>Glires</taxon>
        <taxon>Rodentia</taxon>
        <taxon>Myomorpha</taxon>
        <taxon>Muroidea</taxon>
        <taxon>Cricetidae</taxon>
        <taxon>Neotominae</taxon>
        <taxon>Neotoma</taxon>
    </lineage>
</organism>
<reference evidence="12 13" key="1">
    <citation type="submission" date="2016-06" db="EMBL/GenBank/DDBJ databases">
        <title>The Draft Genome Sequence and Annotation of the Desert Woodrat Neotoma lepida.</title>
        <authorList>
            <person name="Campbell M."/>
            <person name="Oakeson K.F."/>
            <person name="Yandell M."/>
            <person name="Halpert J.R."/>
            <person name="Dearing D."/>
        </authorList>
    </citation>
    <scope>NUCLEOTIDE SEQUENCE [LARGE SCALE GENOMIC DNA]</scope>
    <source>
        <strain evidence="12">417</strain>
        <tissue evidence="12">Liver</tissue>
    </source>
</reference>
<evidence type="ECO:0000256" key="8">
    <source>
        <dbReference type="ARBA" id="ARBA00023180"/>
    </source>
</evidence>
<dbReference type="AlphaFoldDB" id="A0A1A6HMD4"/>
<evidence type="ECO:0000256" key="10">
    <source>
        <dbReference type="SAM" id="Phobius"/>
    </source>
</evidence>
<evidence type="ECO:0000256" key="9">
    <source>
        <dbReference type="ARBA" id="ARBA00023224"/>
    </source>
</evidence>
<accession>A0A1A6HMD4</accession>
<comment type="caution">
    <text evidence="12">The sequence shown here is derived from an EMBL/GenBank/DDBJ whole genome shotgun (WGS) entry which is preliminary data.</text>
</comment>
<feature type="domain" description="G-protein coupled receptors family 1 profile" evidence="11">
    <location>
        <begin position="14"/>
        <end position="152"/>
    </location>
</feature>
<dbReference type="OrthoDB" id="6076970at2759"/>
<feature type="transmembrane region" description="Helical" evidence="10">
    <location>
        <begin position="46"/>
        <end position="66"/>
    </location>
</feature>
<keyword evidence="3 10" id="KW-1133">Transmembrane helix</keyword>
<evidence type="ECO:0000256" key="2">
    <source>
        <dbReference type="ARBA" id="ARBA00022692"/>
    </source>
</evidence>
<dbReference type="EMBL" id="LZPO01027379">
    <property type="protein sequence ID" value="OBS78862.1"/>
    <property type="molecule type" value="Genomic_DNA"/>
</dbReference>
<feature type="transmembrane region" description="Helical" evidence="10">
    <location>
        <begin position="86"/>
        <end position="108"/>
    </location>
</feature>
<evidence type="ECO:0000313" key="12">
    <source>
        <dbReference type="EMBL" id="OBS78862.1"/>
    </source>
</evidence>
<keyword evidence="9" id="KW-0807">Transducer</keyword>
<proteinExistence type="predicted"/>
<keyword evidence="6" id="KW-1015">Disulfide bond</keyword>
<keyword evidence="5 10" id="KW-0472">Membrane</keyword>
<dbReference type="InterPro" id="IPR017452">
    <property type="entry name" value="GPCR_Rhodpsn_7TM"/>
</dbReference>
<keyword evidence="13" id="KW-1185">Reference proteome</keyword>
<evidence type="ECO:0000256" key="7">
    <source>
        <dbReference type="ARBA" id="ARBA00023170"/>
    </source>
</evidence>
<dbReference type="PANTHER" id="PTHR10489">
    <property type="entry name" value="CELL ADHESION MOLECULE"/>
    <property type="match status" value="1"/>
</dbReference>
<dbReference type="SUPFAM" id="SSF81321">
    <property type="entry name" value="Family A G protein-coupled receptor-like"/>
    <property type="match status" value="1"/>
</dbReference>
<dbReference type="PRINTS" id="PR01855">
    <property type="entry name" value="NRPEPTIDEWR"/>
</dbReference>
<dbReference type="InterPro" id="IPR009150">
    <property type="entry name" value="Neuropept_B/W_rcpt"/>
</dbReference>
<dbReference type="STRING" id="56216.A0A1A6HMD4"/>
<sequence>MLQSAQSPPTAEATNYFPTTMSTNLSEDNNTQPTITFSEPLHMLHMLLPTVYSMICAVNISEYLLQHWPFGEPFCKLVLTFNHYNILSSICFLVVMSVDCYLMVLVLVTVKSCRLPRHTQRGAKVTSLCIWLSVTIMGLPFFSFAYVYSNEL</sequence>
<gene>
    <name evidence="12" type="ORF">A6R68_18719</name>
</gene>
<evidence type="ECO:0000259" key="11">
    <source>
        <dbReference type="PROSITE" id="PS50262"/>
    </source>
</evidence>
<keyword evidence="8" id="KW-0325">Glycoprotein</keyword>
<dbReference type="Proteomes" id="UP000092124">
    <property type="component" value="Unassembled WGS sequence"/>
</dbReference>
<dbReference type="InterPro" id="IPR050119">
    <property type="entry name" value="CCR1-9-like"/>
</dbReference>